<evidence type="ECO:0000259" key="6">
    <source>
        <dbReference type="Pfam" id="PF00155"/>
    </source>
</evidence>
<dbReference type="InterPro" id="IPR015422">
    <property type="entry name" value="PyrdxlP-dep_Trfase_small"/>
</dbReference>
<reference evidence="7 8" key="1">
    <citation type="journal article" date="2017" name="Curr. Biol.">
        <title>Genome architecture and evolution of a unichromosomal asexual nematode.</title>
        <authorList>
            <person name="Fradin H."/>
            <person name="Zegar C."/>
            <person name="Gutwein M."/>
            <person name="Lucas J."/>
            <person name="Kovtun M."/>
            <person name="Corcoran D."/>
            <person name="Baugh L.R."/>
            <person name="Kiontke K."/>
            <person name="Gunsalus K."/>
            <person name="Fitch D.H."/>
            <person name="Piano F."/>
        </authorList>
    </citation>
    <scope>NUCLEOTIDE SEQUENCE [LARGE SCALE GENOMIC DNA]</scope>
    <source>
        <strain evidence="7">PF1309</strain>
    </source>
</reference>
<protein>
    <recommendedName>
        <fullName evidence="6">Aminotransferase class I/classII large domain-containing protein</fullName>
    </recommendedName>
</protein>
<dbReference type="GO" id="GO:0030170">
    <property type="term" value="F:pyridoxal phosphate binding"/>
    <property type="evidence" value="ECO:0007669"/>
    <property type="project" value="InterPro"/>
</dbReference>
<keyword evidence="8" id="KW-1185">Reference proteome</keyword>
<dbReference type="GO" id="GO:0006520">
    <property type="term" value="P:amino acid metabolic process"/>
    <property type="evidence" value="ECO:0007669"/>
    <property type="project" value="InterPro"/>
</dbReference>
<comment type="cofactor">
    <cofactor evidence="1">
        <name>pyridoxal 5'-phosphate</name>
        <dbReference type="ChEBI" id="CHEBI:597326"/>
    </cofactor>
</comment>
<evidence type="ECO:0000256" key="3">
    <source>
        <dbReference type="ARBA" id="ARBA00022576"/>
    </source>
</evidence>
<organism evidence="7 8">
    <name type="scientific">Diploscapter pachys</name>
    <dbReference type="NCBI Taxonomy" id="2018661"/>
    <lineage>
        <taxon>Eukaryota</taxon>
        <taxon>Metazoa</taxon>
        <taxon>Ecdysozoa</taxon>
        <taxon>Nematoda</taxon>
        <taxon>Chromadorea</taxon>
        <taxon>Rhabditida</taxon>
        <taxon>Rhabditina</taxon>
        <taxon>Rhabditomorpha</taxon>
        <taxon>Rhabditoidea</taxon>
        <taxon>Rhabditidae</taxon>
        <taxon>Diploscapter</taxon>
    </lineage>
</organism>
<dbReference type="InterPro" id="IPR015424">
    <property type="entry name" value="PyrdxlP-dep_Trfase"/>
</dbReference>
<dbReference type="Proteomes" id="UP000218231">
    <property type="component" value="Unassembled WGS sequence"/>
</dbReference>
<dbReference type="Pfam" id="PF00155">
    <property type="entry name" value="Aminotran_1_2"/>
    <property type="match status" value="1"/>
</dbReference>
<keyword evidence="3" id="KW-0032">Aminotransferase</keyword>
<gene>
    <name evidence="7" type="ORF">WR25_15825</name>
</gene>
<sequence length="132" mass="14095">MKPSAALGRISPSPTLAITSRVLELKRAGVDVIGLGAGEPDFDTPEFVKDAAIQAIRDGKTKYTNVDGTIELKQAIVANGDHAPDQVGHPQFAVQPDGRGVYRRRTEGAGRGAGAAPACVDLRRRYVRAYRL</sequence>
<accession>A0A2A2K5Z4</accession>
<evidence type="ECO:0000256" key="1">
    <source>
        <dbReference type="ARBA" id="ARBA00001933"/>
    </source>
</evidence>
<dbReference type="InterPro" id="IPR050596">
    <property type="entry name" value="AspAT/PAT-like"/>
</dbReference>
<evidence type="ECO:0000313" key="8">
    <source>
        <dbReference type="Proteomes" id="UP000218231"/>
    </source>
</evidence>
<evidence type="ECO:0000313" key="7">
    <source>
        <dbReference type="EMBL" id="PAV69426.1"/>
    </source>
</evidence>
<dbReference type="AlphaFoldDB" id="A0A2A2K5Z4"/>
<feature type="domain" description="Aminotransferase class I/classII large" evidence="6">
    <location>
        <begin position="31"/>
        <end position="77"/>
    </location>
</feature>
<evidence type="ECO:0000256" key="2">
    <source>
        <dbReference type="ARBA" id="ARBA00007441"/>
    </source>
</evidence>
<dbReference type="GO" id="GO:0008483">
    <property type="term" value="F:transaminase activity"/>
    <property type="evidence" value="ECO:0007669"/>
    <property type="project" value="UniProtKB-KW"/>
</dbReference>
<name>A0A2A2K5Z4_9BILA</name>
<dbReference type="SUPFAM" id="SSF53383">
    <property type="entry name" value="PLP-dependent transferases"/>
    <property type="match status" value="1"/>
</dbReference>
<evidence type="ECO:0000256" key="5">
    <source>
        <dbReference type="ARBA" id="ARBA00022898"/>
    </source>
</evidence>
<comment type="caution">
    <text evidence="7">The sequence shown here is derived from an EMBL/GenBank/DDBJ whole genome shotgun (WGS) entry which is preliminary data.</text>
</comment>
<dbReference type="Gene3D" id="3.90.1150.10">
    <property type="entry name" value="Aspartate Aminotransferase, domain 1"/>
    <property type="match status" value="1"/>
</dbReference>
<proteinExistence type="inferred from homology"/>
<dbReference type="STRING" id="2018661.A0A2A2K5Z4"/>
<keyword evidence="4" id="KW-0808">Transferase</keyword>
<evidence type="ECO:0000256" key="4">
    <source>
        <dbReference type="ARBA" id="ARBA00022679"/>
    </source>
</evidence>
<keyword evidence="5" id="KW-0663">Pyridoxal phosphate</keyword>
<dbReference type="EMBL" id="LIAE01009506">
    <property type="protein sequence ID" value="PAV69426.1"/>
    <property type="molecule type" value="Genomic_DNA"/>
</dbReference>
<dbReference type="PANTHER" id="PTHR46383:SF1">
    <property type="entry name" value="ASPARTATE AMINOTRANSFERASE"/>
    <property type="match status" value="1"/>
</dbReference>
<dbReference type="OrthoDB" id="10055408at2759"/>
<dbReference type="InterPro" id="IPR004839">
    <property type="entry name" value="Aminotransferase_I/II_large"/>
</dbReference>
<dbReference type="PANTHER" id="PTHR46383">
    <property type="entry name" value="ASPARTATE AMINOTRANSFERASE"/>
    <property type="match status" value="1"/>
</dbReference>
<comment type="similarity">
    <text evidence="2">Belongs to the class-I pyridoxal-phosphate-dependent aminotransferase family.</text>
</comment>